<feature type="domain" description="GST N-terminal" evidence="1">
    <location>
        <begin position="2"/>
        <end position="89"/>
    </location>
</feature>
<dbReference type="GO" id="GO:0006559">
    <property type="term" value="P:L-phenylalanine catabolic process"/>
    <property type="evidence" value="ECO:0007669"/>
    <property type="project" value="TreeGrafter"/>
</dbReference>
<dbReference type="InterPro" id="IPR036282">
    <property type="entry name" value="Glutathione-S-Trfase_C_sf"/>
</dbReference>
<dbReference type="EMBL" id="FLUO01000002">
    <property type="protein sequence ID" value="SBW11782.1"/>
    <property type="molecule type" value="Genomic_DNA"/>
</dbReference>
<dbReference type="Pfam" id="PF13410">
    <property type="entry name" value="GST_C_2"/>
    <property type="match status" value="1"/>
</dbReference>
<evidence type="ECO:0000259" key="1">
    <source>
        <dbReference type="PROSITE" id="PS50404"/>
    </source>
</evidence>
<sequence>MLTLYIGNRNISSWSLRPWLALKAAGAAFEEKLIVLRATDATDYRDGLAADLLAVNPAGHVPALHDGDLVVWESLAICEYVAELFPDAGLWPADRRARAKARALAAEMHAGFADMRREMSMDIGGRHPGKAFSTGAMADAGRAIAIWEECLAETGGPFLFGRFGIADAMFAPVVTRFRTYGVALPSAASAYAAAVLAYPPMVEWCKAAEAEVAAERAAS</sequence>
<dbReference type="SFLD" id="SFLDS00019">
    <property type="entry name" value="Glutathione_Transferase_(cytos"/>
    <property type="match status" value="1"/>
</dbReference>
<dbReference type="Gene3D" id="3.40.30.10">
    <property type="entry name" value="Glutaredoxin"/>
    <property type="match status" value="1"/>
</dbReference>
<dbReference type="InterPro" id="IPR036249">
    <property type="entry name" value="Thioredoxin-like_sf"/>
</dbReference>
<dbReference type="PROSITE" id="PS50404">
    <property type="entry name" value="GST_NTER"/>
    <property type="match status" value="1"/>
</dbReference>
<reference evidence="2" key="1">
    <citation type="submission" date="2016-04" db="EMBL/GenBank/DDBJ databases">
        <authorList>
            <person name="Evans L.H."/>
            <person name="Alamgir A."/>
            <person name="Owens N."/>
            <person name="Weber N.D."/>
            <person name="Virtaneva K."/>
            <person name="Barbian K."/>
            <person name="Babar A."/>
            <person name="Rosenke K."/>
        </authorList>
    </citation>
    <scope>NUCLEOTIDE SEQUENCE</scope>
    <source>
        <strain evidence="2">86</strain>
    </source>
</reference>
<dbReference type="PANTHER" id="PTHR42673:SF4">
    <property type="entry name" value="MALEYLACETOACETATE ISOMERASE"/>
    <property type="match status" value="1"/>
</dbReference>
<dbReference type="Gene3D" id="1.20.1050.10">
    <property type="match status" value="1"/>
</dbReference>
<protein>
    <submittedName>
        <fullName evidence="2">Glutathione S-transferase</fullName>
    </submittedName>
</protein>
<dbReference type="CDD" id="cd03043">
    <property type="entry name" value="GST_N_1"/>
    <property type="match status" value="1"/>
</dbReference>
<evidence type="ECO:0000313" key="2">
    <source>
        <dbReference type="EMBL" id="SBW11782.1"/>
    </source>
</evidence>
<dbReference type="PANTHER" id="PTHR42673">
    <property type="entry name" value="MALEYLACETOACETATE ISOMERASE"/>
    <property type="match status" value="1"/>
</dbReference>
<dbReference type="Pfam" id="PF13409">
    <property type="entry name" value="GST_N_2"/>
    <property type="match status" value="1"/>
</dbReference>
<dbReference type="GO" id="GO:0004364">
    <property type="term" value="F:glutathione transferase activity"/>
    <property type="evidence" value="ECO:0007669"/>
    <property type="project" value="TreeGrafter"/>
</dbReference>
<dbReference type="GO" id="GO:0006749">
    <property type="term" value="P:glutathione metabolic process"/>
    <property type="evidence" value="ECO:0007669"/>
    <property type="project" value="TreeGrafter"/>
</dbReference>
<dbReference type="AlphaFoldDB" id="A0A212KJF0"/>
<gene>
    <name evidence="2" type="primary">gst</name>
    <name evidence="2" type="ORF">KL86APRO_20305</name>
</gene>
<dbReference type="SUPFAM" id="SSF47616">
    <property type="entry name" value="GST C-terminal domain-like"/>
    <property type="match status" value="1"/>
</dbReference>
<dbReference type="InterPro" id="IPR040079">
    <property type="entry name" value="Glutathione_S-Trfase"/>
</dbReference>
<dbReference type="GO" id="GO:0016034">
    <property type="term" value="F:maleylacetoacetate isomerase activity"/>
    <property type="evidence" value="ECO:0007669"/>
    <property type="project" value="TreeGrafter"/>
</dbReference>
<accession>A0A212KJF0</accession>
<name>A0A212KJF0_9PROT</name>
<proteinExistence type="predicted"/>
<dbReference type="SUPFAM" id="SSF52833">
    <property type="entry name" value="Thioredoxin-like"/>
    <property type="match status" value="1"/>
</dbReference>
<organism evidence="2">
    <name type="scientific">uncultured Alphaproteobacteria bacterium</name>
    <dbReference type="NCBI Taxonomy" id="91750"/>
    <lineage>
        <taxon>Bacteria</taxon>
        <taxon>Pseudomonadati</taxon>
        <taxon>Pseudomonadota</taxon>
        <taxon>Alphaproteobacteria</taxon>
        <taxon>environmental samples</taxon>
    </lineage>
</organism>
<dbReference type="InterPro" id="IPR004045">
    <property type="entry name" value="Glutathione_S-Trfase_N"/>
</dbReference>
<dbReference type="SFLD" id="SFLDG00358">
    <property type="entry name" value="Main_(cytGST)"/>
    <property type="match status" value="1"/>
</dbReference>
<keyword evidence="2" id="KW-0808">Transferase</keyword>